<dbReference type="AlphaFoldDB" id="A0A0X3NNK8"/>
<sequence>YVGCRYFILVYLLLANLIVGMSTLMSTGSYFVLTAPKVCFYLKSALHLSVSHPGYWYTRLQRNKLEKMPRKNPPDFNFDWEFKKFESSPKSDIVPCAKQFENFEKLSPNQVLAFTWGFQKSSADYYNQLGDFMKDLDLHPADDSLLGRVLRMSFQLWYYKAILKKYPRTLPLRGITESLVQRRMRLLRRLRALNMTGYKKAIEVLQISDVKHTGSFNLPTDTEQEKRKENVKEECYQRRLSKLAQLKRALAIKKEEFYSQKATELNRLVDLLAQLDCSADATLATTSQDNSSEVKSEAVAKLKRLLELVVAERRVDTLAPTRAGALWWYSKEAVLREHVNNSIAEREAQHLRQRRRK</sequence>
<evidence type="ECO:0008006" key="3">
    <source>
        <dbReference type="Google" id="ProtNLM"/>
    </source>
</evidence>
<protein>
    <recommendedName>
        <fullName evidence="3">28S ribosomal protein S15</fullName>
    </recommendedName>
</protein>
<accession>A0A0X3NNK8</accession>
<keyword evidence="1" id="KW-1133">Transmembrane helix</keyword>
<dbReference type="EMBL" id="GEEE01024058">
    <property type="protein sequence ID" value="JAP39167.1"/>
    <property type="molecule type" value="Transcribed_RNA"/>
</dbReference>
<feature type="non-terminal residue" evidence="2">
    <location>
        <position position="1"/>
    </location>
</feature>
<feature type="transmembrane region" description="Helical" evidence="1">
    <location>
        <begin position="6"/>
        <end position="33"/>
    </location>
</feature>
<evidence type="ECO:0000256" key="1">
    <source>
        <dbReference type="SAM" id="Phobius"/>
    </source>
</evidence>
<keyword evidence="1" id="KW-0472">Membrane</keyword>
<gene>
    <name evidence="2" type="ORF">TR116228</name>
</gene>
<keyword evidence="1" id="KW-0812">Transmembrane</keyword>
<reference evidence="2" key="1">
    <citation type="submission" date="2016-01" db="EMBL/GenBank/DDBJ databases">
        <title>Reference transcriptome for the parasite Schistocephalus solidus: insights into the molecular evolution of parasitism.</title>
        <authorList>
            <person name="Hebert F.O."/>
            <person name="Grambauer S."/>
            <person name="Barber I."/>
            <person name="Landry C.R."/>
            <person name="Aubin-Horth N."/>
        </authorList>
    </citation>
    <scope>NUCLEOTIDE SEQUENCE</scope>
</reference>
<organism evidence="2">
    <name type="scientific">Schistocephalus solidus</name>
    <name type="common">Tapeworm</name>
    <dbReference type="NCBI Taxonomy" id="70667"/>
    <lineage>
        <taxon>Eukaryota</taxon>
        <taxon>Metazoa</taxon>
        <taxon>Spiralia</taxon>
        <taxon>Lophotrochozoa</taxon>
        <taxon>Platyhelminthes</taxon>
        <taxon>Cestoda</taxon>
        <taxon>Eucestoda</taxon>
        <taxon>Diphyllobothriidea</taxon>
        <taxon>Diphyllobothriidae</taxon>
        <taxon>Schistocephalus</taxon>
    </lineage>
</organism>
<evidence type="ECO:0000313" key="2">
    <source>
        <dbReference type="EMBL" id="JAP39167.1"/>
    </source>
</evidence>
<name>A0A0X3NNK8_SCHSO</name>
<proteinExistence type="predicted"/>